<accession>A0ABV6V4G1</accession>
<evidence type="ECO:0000256" key="10">
    <source>
        <dbReference type="ARBA" id="ARBA00023157"/>
    </source>
</evidence>
<evidence type="ECO:0000313" key="14">
    <source>
        <dbReference type="EMBL" id="MFC1436559.1"/>
    </source>
</evidence>
<evidence type="ECO:0000256" key="3">
    <source>
        <dbReference type="ARBA" id="ARBA00006597"/>
    </source>
</evidence>
<comment type="caution">
    <text evidence="13">The sequence shown here is derived from an EMBL/GenBank/DDBJ whole genome shotgun (WGS) entry which is preliminary data.</text>
</comment>
<evidence type="ECO:0000313" key="15">
    <source>
        <dbReference type="Proteomes" id="UP001592530"/>
    </source>
</evidence>
<reference evidence="15 16" key="1">
    <citation type="submission" date="2024-09" db="EMBL/GenBank/DDBJ databases">
        <authorList>
            <person name="Lee S.D."/>
        </authorList>
    </citation>
    <scope>NUCLEOTIDE SEQUENCE [LARGE SCALE GENOMIC DNA]</scope>
    <source>
        <strain evidence="13 16">N1-1</strain>
        <strain evidence="14 15">N1-3</strain>
    </source>
</reference>
<evidence type="ECO:0000256" key="6">
    <source>
        <dbReference type="ARBA" id="ARBA00023004"/>
    </source>
</evidence>
<keyword evidence="16" id="KW-1185">Reference proteome</keyword>
<evidence type="ECO:0000259" key="12">
    <source>
        <dbReference type="PROSITE" id="PS51674"/>
    </source>
</evidence>
<comment type="subcellular location">
    <subcellularLocation>
        <location evidence="2">Cytoplasm</location>
    </subcellularLocation>
</comment>
<keyword evidence="11" id="KW-0804">Transcription</keyword>
<keyword evidence="4" id="KW-0004">4Fe-4S</keyword>
<name>A0ABV6V4G1_9ACTN</name>
<evidence type="ECO:0000256" key="9">
    <source>
        <dbReference type="ARBA" id="ARBA00023125"/>
    </source>
</evidence>
<organism evidence="13 16">
    <name type="scientific">Streptacidiphilus alkalitolerans</name>
    <dbReference type="NCBI Taxonomy" id="3342712"/>
    <lineage>
        <taxon>Bacteria</taxon>
        <taxon>Bacillati</taxon>
        <taxon>Actinomycetota</taxon>
        <taxon>Actinomycetes</taxon>
        <taxon>Kitasatosporales</taxon>
        <taxon>Streptomycetaceae</taxon>
        <taxon>Streptacidiphilus</taxon>
    </lineage>
</organism>
<dbReference type="PROSITE" id="PS51674">
    <property type="entry name" value="4FE4S_WBL"/>
    <property type="match status" value="1"/>
</dbReference>
<dbReference type="InterPro" id="IPR034768">
    <property type="entry name" value="4FE4S_WBL"/>
</dbReference>
<keyword evidence="10" id="KW-1015">Disulfide bond</keyword>
<dbReference type="PANTHER" id="PTHR38839">
    <property type="entry name" value="TRANSCRIPTIONAL REGULATOR WHID-RELATED"/>
    <property type="match status" value="1"/>
</dbReference>
<dbReference type="EMBL" id="JBHEZY010000038">
    <property type="protein sequence ID" value="MFC1436559.1"/>
    <property type="molecule type" value="Genomic_DNA"/>
</dbReference>
<comment type="similarity">
    <text evidence="3">Belongs to the WhiB family.</text>
</comment>
<evidence type="ECO:0000256" key="1">
    <source>
        <dbReference type="ARBA" id="ARBA00001966"/>
    </source>
</evidence>
<sequence>MFVDGAEQQRVKAVCTGCQVRTACLGYALDEQIDHGVWGGLTARERRQLRRRRPTVKSWRALLEAAQAEHAQQPGTTAAA</sequence>
<dbReference type="Proteomes" id="UP001592530">
    <property type="component" value="Unassembled WGS sequence"/>
</dbReference>
<dbReference type="RefSeq" id="WP_380502773.1">
    <property type="nucleotide sequence ID" value="NZ_JBHEZX010000002.1"/>
</dbReference>
<gene>
    <name evidence="14" type="ORF">ACEZDB_38600</name>
    <name evidence="13" type="ORF">ACEZDG_04885</name>
</gene>
<dbReference type="InterPro" id="IPR003482">
    <property type="entry name" value="Whib"/>
</dbReference>
<comment type="cofactor">
    <cofactor evidence="1">
        <name>[4Fe-4S] cluster</name>
        <dbReference type="ChEBI" id="CHEBI:49883"/>
    </cofactor>
</comment>
<keyword evidence="6" id="KW-0408">Iron</keyword>
<evidence type="ECO:0000256" key="2">
    <source>
        <dbReference type="ARBA" id="ARBA00004496"/>
    </source>
</evidence>
<keyword evidence="5" id="KW-0479">Metal-binding</keyword>
<evidence type="ECO:0000256" key="7">
    <source>
        <dbReference type="ARBA" id="ARBA00023014"/>
    </source>
</evidence>
<feature type="domain" description="4Fe-4S Wbl-type" evidence="12">
    <location>
        <begin position="1"/>
        <end position="48"/>
    </location>
</feature>
<protein>
    <submittedName>
        <fullName evidence="13">WhiB family transcriptional regulator</fullName>
    </submittedName>
</protein>
<evidence type="ECO:0000256" key="4">
    <source>
        <dbReference type="ARBA" id="ARBA00022485"/>
    </source>
</evidence>
<keyword evidence="7" id="KW-0411">Iron-sulfur</keyword>
<dbReference type="Pfam" id="PF02467">
    <property type="entry name" value="Whib"/>
    <property type="match status" value="1"/>
</dbReference>
<keyword evidence="9" id="KW-0238">DNA-binding</keyword>
<dbReference type="EMBL" id="JBHEZX010000002">
    <property type="protein sequence ID" value="MFC1408611.1"/>
    <property type="molecule type" value="Genomic_DNA"/>
</dbReference>
<evidence type="ECO:0000256" key="11">
    <source>
        <dbReference type="ARBA" id="ARBA00023163"/>
    </source>
</evidence>
<keyword evidence="8" id="KW-0805">Transcription regulation</keyword>
<evidence type="ECO:0000256" key="8">
    <source>
        <dbReference type="ARBA" id="ARBA00023015"/>
    </source>
</evidence>
<evidence type="ECO:0000313" key="13">
    <source>
        <dbReference type="EMBL" id="MFC1408611.1"/>
    </source>
</evidence>
<dbReference type="Proteomes" id="UP001592582">
    <property type="component" value="Unassembled WGS sequence"/>
</dbReference>
<evidence type="ECO:0000313" key="16">
    <source>
        <dbReference type="Proteomes" id="UP001592582"/>
    </source>
</evidence>
<dbReference type="PANTHER" id="PTHR38839:SF7">
    <property type="entry name" value="TRANSCRIPTIONAL REGULATOR WHIB4"/>
    <property type="match status" value="1"/>
</dbReference>
<proteinExistence type="inferred from homology"/>
<evidence type="ECO:0000256" key="5">
    <source>
        <dbReference type="ARBA" id="ARBA00022723"/>
    </source>
</evidence>